<accession>A0AB34VAB4</accession>
<sequence length="225" mass="24530">MMNKIIVTGTLALLFLTGCAENKNTHLIKAENGSSLTVNTIFAPTDMNNNTYADVKLRQVTPARAGTGMGIAVLSAVLGGGISTGSFDKNNYKGSDIDSMPEPTAAYFTPKADVKIQQWLNKNGGGYAYTQPLFIAASKWSLVYTDMSSGNSNYDLTYRVLFYKRPEGGTILSPYVVAECEPAHVTAPLNDWTANHYAKVTQVTQKMMDACLLELDNQLPRLLKK</sequence>
<gene>
    <name evidence="2" type="ORF">RSA13_19420</name>
</gene>
<dbReference type="PROSITE" id="PS51257">
    <property type="entry name" value="PROKAR_LIPOPROTEIN"/>
    <property type="match status" value="1"/>
</dbReference>
<reference evidence="2 3" key="1">
    <citation type="journal article" date="2016" name="Front. Microbiol.">
        <title>Genomic Resource of Rice Seed Associated Bacteria.</title>
        <authorList>
            <person name="Midha S."/>
            <person name="Bansal K."/>
            <person name="Sharma S."/>
            <person name="Kumar N."/>
            <person name="Patil P.P."/>
            <person name="Chaudhry V."/>
            <person name="Patil P.B."/>
        </authorList>
    </citation>
    <scope>NUCLEOTIDE SEQUENCE [LARGE SCALE GENOMIC DNA]</scope>
    <source>
        <strain evidence="2 3">RSA13</strain>
    </source>
</reference>
<proteinExistence type="predicted"/>
<protein>
    <recommendedName>
        <fullName evidence="4">Lipoprotein</fullName>
    </recommendedName>
</protein>
<evidence type="ECO:0008006" key="4">
    <source>
        <dbReference type="Google" id="ProtNLM"/>
    </source>
</evidence>
<evidence type="ECO:0000256" key="1">
    <source>
        <dbReference type="SAM" id="SignalP"/>
    </source>
</evidence>
<dbReference type="AlphaFoldDB" id="A0AB34VAB4"/>
<organism evidence="2 3">
    <name type="scientific">Pantoea stewartii</name>
    <dbReference type="NCBI Taxonomy" id="66269"/>
    <lineage>
        <taxon>Bacteria</taxon>
        <taxon>Pseudomonadati</taxon>
        <taxon>Pseudomonadota</taxon>
        <taxon>Gammaproteobacteria</taxon>
        <taxon>Enterobacterales</taxon>
        <taxon>Erwiniaceae</taxon>
        <taxon>Pantoea</taxon>
    </lineage>
</organism>
<feature type="signal peptide" evidence="1">
    <location>
        <begin position="1"/>
        <end position="20"/>
    </location>
</feature>
<keyword evidence="1" id="KW-0732">Signal</keyword>
<feature type="chain" id="PRO_5044339176" description="Lipoprotein" evidence="1">
    <location>
        <begin position="21"/>
        <end position="225"/>
    </location>
</feature>
<evidence type="ECO:0000313" key="2">
    <source>
        <dbReference type="EMBL" id="KTS94219.1"/>
    </source>
</evidence>
<name>A0AB34VAB4_9GAMM</name>
<dbReference type="Proteomes" id="UP000072520">
    <property type="component" value="Unassembled WGS sequence"/>
</dbReference>
<evidence type="ECO:0000313" key="3">
    <source>
        <dbReference type="Proteomes" id="UP000072520"/>
    </source>
</evidence>
<dbReference type="EMBL" id="LDSI01000029">
    <property type="protein sequence ID" value="KTS94219.1"/>
    <property type="molecule type" value="Genomic_DNA"/>
</dbReference>
<comment type="caution">
    <text evidence="2">The sequence shown here is derived from an EMBL/GenBank/DDBJ whole genome shotgun (WGS) entry which is preliminary data.</text>
</comment>